<dbReference type="EMBL" id="CP025003">
    <property type="protein sequence ID" value="ATZ94768.1"/>
    <property type="molecule type" value="Genomic_DNA"/>
</dbReference>
<evidence type="ECO:0000256" key="3">
    <source>
        <dbReference type="ARBA" id="ARBA00022989"/>
    </source>
</evidence>
<evidence type="ECO:0000256" key="1">
    <source>
        <dbReference type="ARBA" id="ARBA00004127"/>
    </source>
</evidence>
<dbReference type="Pfam" id="PF07690">
    <property type="entry name" value="MFS_1"/>
    <property type="match status" value="1"/>
</dbReference>
<dbReference type="GO" id="GO:0005886">
    <property type="term" value="C:plasma membrane"/>
    <property type="evidence" value="ECO:0007669"/>
    <property type="project" value="UniProtKB-SubCell"/>
</dbReference>
<dbReference type="PANTHER" id="PTHR23508:SF10">
    <property type="entry name" value="CARBOXYLIC ACID TRANSPORTER PROTEIN HOMOLOG"/>
    <property type="match status" value="1"/>
</dbReference>
<protein>
    <submittedName>
        <fullName evidence="5">MFS transporter</fullName>
    </submittedName>
</protein>
<keyword evidence="2" id="KW-0812">Transmembrane</keyword>
<evidence type="ECO:0000256" key="4">
    <source>
        <dbReference type="ARBA" id="ARBA00023136"/>
    </source>
</evidence>
<dbReference type="PROSITE" id="PS00217">
    <property type="entry name" value="SUGAR_TRANSPORT_2"/>
    <property type="match status" value="1"/>
</dbReference>
<name>A0A2K8QP16_9GAMM</name>
<evidence type="ECO:0000313" key="5">
    <source>
        <dbReference type="EMBL" id="ATZ94768.1"/>
    </source>
</evidence>
<dbReference type="RefSeq" id="WP_038919321.1">
    <property type="nucleotide sequence ID" value="NZ_BMJF01000002.1"/>
</dbReference>
<gene>
    <name evidence="5" type="ORF">CVE23_12730</name>
</gene>
<dbReference type="KEGG" id="dfn:CVE23_12730"/>
<dbReference type="GO" id="GO:0046943">
    <property type="term" value="F:carboxylic acid transmembrane transporter activity"/>
    <property type="evidence" value="ECO:0007669"/>
    <property type="project" value="TreeGrafter"/>
</dbReference>
<dbReference type="CDD" id="cd17365">
    <property type="entry name" value="MFS_PcaK_like"/>
    <property type="match status" value="1"/>
</dbReference>
<sequence length="448" mass="47829">MTGSTAIDVRQLINQRPLGAYQKLIVFLCFCIIALDGMDIAIMGFIAPSLKAAWGIGNAELAVVISAALIGLAVGAMVSGPLADWRGRKTIIIASVFLFGLWTLLTAFSQTLQHMVIFRFLTGLGLGAAMPNVGTLVSEFAPEKKRSFIITVVFCGFSFGAASGGFAASWMIPQWGWHSVLLMGGILPLLLVPFLLMKLPESVRFLVSKRADSRQIHQIVDKIAPGICQADSHFAMPVAEKTPAFAVQLVLSRSYRFGSVMLWGGYFFGLFMVYLLGSWLPTVIKEAGMSVTEATMITALYQAGGTFGSLFAGWLMDRVNPHLALGMIYAAGGVATAMIGVTHAYFVILAVVAFSSGFCLNGANTGMNALSARYYPTEARATGSGWMHGVGRMGAIMSAFAGAQVVSMGWGLTTMFTILAIPALLTSLMILAKGQFGYSRPVVAELSY</sequence>
<evidence type="ECO:0000256" key="2">
    <source>
        <dbReference type="ARBA" id="ARBA00022692"/>
    </source>
</evidence>
<dbReference type="AlphaFoldDB" id="A0A2K8QP16"/>
<keyword evidence="3" id="KW-1133">Transmembrane helix</keyword>
<dbReference type="InterPro" id="IPR020846">
    <property type="entry name" value="MFS_dom"/>
</dbReference>
<organism evidence="5 6">
    <name type="scientific">Dickeya fangzhongdai</name>
    <dbReference type="NCBI Taxonomy" id="1778540"/>
    <lineage>
        <taxon>Bacteria</taxon>
        <taxon>Pseudomonadati</taxon>
        <taxon>Pseudomonadota</taxon>
        <taxon>Gammaproteobacteria</taxon>
        <taxon>Enterobacterales</taxon>
        <taxon>Pectobacteriaceae</taxon>
        <taxon>Dickeya</taxon>
    </lineage>
</organism>
<evidence type="ECO:0000313" key="6">
    <source>
        <dbReference type="Proteomes" id="UP000231901"/>
    </source>
</evidence>
<dbReference type="PANTHER" id="PTHR23508">
    <property type="entry name" value="CARBOXYLIC ACID TRANSPORTER PROTEIN HOMOLOG"/>
    <property type="match status" value="1"/>
</dbReference>
<dbReference type="PROSITE" id="PS50850">
    <property type="entry name" value="MFS"/>
    <property type="match status" value="1"/>
</dbReference>
<dbReference type="InterPro" id="IPR011701">
    <property type="entry name" value="MFS"/>
</dbReference>
<keyword evidence="6" id="KW-1185">Reference proteome</keyword>
<dbReference type="InterPro" id="IPR036259">
    <property type="entry name" value="MFS_trans_sf"/>
</dbReference>
<dbReference type="Proteomes" id="UP000231901">
    <property type="component" value="Chromosome"/>
</dbReference>
<comment type="subcellular location">
    <subcellularLocation>
        <location evidence="1">Endomembrane system</location>
        <topology evidence="1">Multi-pass membrane protein</topology>
    </subcellularLocation>
</comment>
<keyword evidence="4" id="KW-0472">Membrane</keyword>
<dbReference type="GeneID" id="66565197"/>
<reference evidence="6" key="1">
    <citation type="journal article" date="2018" name="Genome Announc.">
        <title>Complete genome sequence of a Dickeya fangzhongdai type strain causing bleeding canker of pear tree trunks.</title>
        <authorList>
            <person name="Zhao Y."/>
            <person name="Tian Y."/>
            <person name="Li X."/>
            <person name="Hu B."/>
        </authorList>
    </citation>
    <scope>NUCLEOTIDE SEQUENCE [LARGE SCALE GENOMIC DNA]</scope>
    <source>
        <strain evidence="6">DSM 101947</strain>
    </source>
</reference>
<dbReference type="SUPFAM" id="SSF103473">
    <property type="entry name" value="MFS general substrate transporter"/>
    <property type="match status" value="1"/>
</dbReference>
<dbReference type="Gene3D" id="1.20.1250.20">
    <property type="entry name" value="MFS general substrate transporter like domains"/>
    <property type="match status" value="1"/>
</dbReference>
<proteinExistence type="predicted"/>
<accession>A0A2K8QP16</accession>
<dbReference type="InterPro" id="IPR005829">
    <property type="entry name" value="Sugar_transporter_CS"/>
</dbReference>